<reference evidence="1" key="1">
    <citation type="journal article" date="2014" name="Front. Microbiol.">
        <title>High frequency of phylogenetically diverse reductive dehalogenase-homologous genes in deep subseafloor sedimentary metagenomes.</title>
        <authorList>
            <person name="Kawai M."/>
            <person name="Futagami T."/>
            <person name="Toyoda A."/>
            <person name="Takaki Y."/>
            <person name="Nishi S."/>
            <person name="Hori S."/>
            <person name="Arai W."/>
            <person name="Tsubouchi T."/>
            <person name="Morono Y."/>
            <person name="Uchiyama I."/>
            <person name="Ito T."/>
            <person name="Fujiyama A."/>
            <person name="Inagaki F."/>
            <person name="Takami H."/>
        </authorList>
    </citation>
    <scope>NUCLEOTIDE SEQUENCE</scope>
    <source>
        <strain evidence="1">Expedition CK06-06</strain>
    </source>
</reference>
<comment type="caution">
    <text evidence="1">The sequence shown here is derived from an EMBL/GenBank/DDBJ whole genome shotgun (WGS) entry which is preliminary data.</text>
</comment>
<dbReference type="Gene3D" id="3.10.20.310">
    <property type="entry name" value="membrane protein fhac"/>
    <property type="match status" value="1"/>
</dbReference>
<protein>
    <recommendedName>
        <fullName evidence="2">POTRA domain-containing protein</fullName>
    </recommendedName>
</protein>
<organism evidence="1">
    <name type="scientific">marine sediment metagenome</name>
    <dbReference type="NCBI Taxonomy" id="412755"/>
    <lineage>
        <taxon>unclassified sequences</taxon>
        <taxon>metagenomes</taxon>
        <taxon>ecological metagenomes</taxon>
    </lineage>
</organism>
<dbReference type="AlphaFoldDB" id="X0YLJ5"/>
<dbReference type="PROSITE" id="PS00430">
    <property type="entry name" value="TONB_DEPENDENT_REC_1"/>
    <property type="match status" value="1"/>
</dbReference>
<dbReference type="EMBL" id="BARS01048538">
    <property type="protein sequence ID" value="GAG37566.1"/>
    <property type="molecule type" value="Genomic_DNA"/>
</dbReference>
<accession>X0YLJ5</accession>
<proteinExistence type="predicted"/>
<evidence type="ECO:0000313" key="1">
    <source>
        <dbReference type="EMBL" id="GAG37566.1"/>
    </source>
</evidence>
<evidence type="ECO:0008006" key="2">
    <source>
        <dbReference type="Google" id="ProtNLM"/>
    </source>
</evidence>
<dbReference type="InterPro" id="IPR010916">
    <property type="entry name" value="TonB_box_CS"/>
</dbReference>
<feature type="non-terminal residue" evidence="1">
    <location>
        <position position="128"/>
    </location>
</feature>
<sequence>MRDRQRVTGRGARRIADSFRPPHRTPYLIFQALALALAPSLLSQPTEADTLEVRPPVIDTVIVEIKDIYTAEEADENFAQSFMNKLHIRTRDHVVWNELLFRQGEPFDSATVAETIRNLRRTELFRLI</sequence>
<gene>
    <name evidence="1" type="ORF">S01H1_72730</name>
</gene>
<name>X0YLJ5_9ZZZZ</name>